<keyword evidence="8" id="KW-1015">Disulfide bond</keyword>
<dbReference type="PANTHER" id="PTHR12027">
    <property type="entry name" value="WNT RELATED"/>
    <property type="match status" value="1"/>
</dbReference>
<dbReference type="PROSITE" id="PS00246">
    <property type="entry name" value="WNT1"/>
    <property type="match status" value="1"/>
</dbReference>
<dbReference type="GO" id="GO:0000902">
    <property type="term" value="P:cell morphogenesis"/>
    <property type="evidence" value="ECO:0007669"/>
    <property type="project" value="UniProtKB-ARBA"/>
</dbReference>
<gene>
    <name evidence="13" type="primary">Wnt2</name>
</gene>
<dbReference type="GO" id="GO:0005125">
    <property type="term" value="F:cytokine activity"/>
    <property type="evidence" value="ECO:0007669"/>
    <property type="project" value="TreeGrafter"/>
</dbReference>
<sequence length="388" mass="43378">MDTGDRHCRFAVLLLTALVLVPISTVDTTWWFVSQLQLSSVGARVICDSIPGLVRRQRHLCQRNPDVMLSLGRGAKTGVAECQFQFRDQRWNCSTLERDASVFGKVMLKVGSREAAFVYAISSAGAVHAITRACSKGELLHCACDPAKKGVHRDLRGEFSWGGCSDYVRFGNSFARQFVDAREKRLSDVRALMNLHNNRAGRKAVQKHVKLECKCHGVSGSCTVRTCWLAMMDFRRVGNYLKRKYDGATEVTTNQAGTGLTVAHRQFKRPTSTDLVYFEASPDYCVTDQVTGSLGTAGRSCNRTSMGTEGCDIMCCGRGYDTARVQRVTKCECKFQWCCYVRCNQCHEWVDEHTCKRPKNPRDNPKEDHQGAVASSQASRVRTSITRI</sequence>
<dbReference type="Pfam" id="PF00110">
    <property type="entry name" value="wnt"/>
    <property type="match status" value="1"/>
</dbReference>
<keyword evidence="9" id="KW-0325">Glycoprotein</keyword>
<dbReference type="InterPro" id="IPR005817">
    <property type="entry name" value="Wnt"/>
</dbReference>
<comment type="subcellular location">
    <subcellularLocation>
        <location evidence="1 11">Secreted</location>
        <location evidence="1 11">Extracellular space</location>
        <location evidence="1 11">Extracellular matrix</location>
    </subcellularLocation>
</comment>
<dbReference type="FunFam" id="3.30.2460.20:FF:000001">
    <property type="entry name" value="Wnt homolog"/>
    <property type="match status" value="1"/>
</dbReference>
<accession>X5JAE1</accession>
<feature type="compositionally biased region" description="Polar residues" evidence="12">
    <location>
        <begin position="373"/>
        <end position="388"/>
    </location>
</feature>
<evidence type="ECO:0000256" key="10">
    <source>
        <dbReference type="ARBA" id="ARBA00023288"/>
    </source>
</evidence>
<keyword evidence="3 11" id="KW-0217">Developmental protein</keyword>
<dbReference type="EMBL" id="HG529218">
    <property type="protein sequence ID" value="CDI40109.1"/>
    <property type="molecule type" value="mRNA"/>
</dbReference>
<feature type="region of interest" description="Disordered" evidence="12">
    <location>
        <begin position="355"/>
        <end position="388"/>
    </location>
</feature>
<name>X5JAE1_NARAN</name>
<organism evidence="13">
    <name type="scientific">Narceus annularis</name>
    <name type="common">Millipede</name>
    <dbReference type="NCBI Taxonomy" id="174156"/>
    <lineage>
        <taxon>Eukaryota</taxon>
        <taxon>Metazoa</taxon>
        <taxon>Ecdysozoa</taxon>
        <taxon>Arthropoda</taxon>
        <taxon>Myriapoda</taxon>
        <taxon>Diplopoda</taxon>
        <taxon>Helminthomorpha</taxon>
        <taxon>Spirobolidae</taxon>
        <taxon>Narceus</taxon>
    </lineage>
</organism>
<evidence type="ECO:0000256" key="12">
    <source>
        <dbReference type="SAM" id="MobiDB-lite"/>
    </source>
</evidence>
<protein>
    <recommendedName>
        <fullName evidence="11">Protein Wnt</fullName>
    </recommendedName>
</protein>
<dbReference type="GO" id="GO:0007517">
    <property type="term" value="P:muscle organ development"/>
    <property type="evidence" value="ECO:0007669"/>
    <property type="project" value="UniProtKB-ARBA"/>
</dbReference>
<evidence type="ECO:0000256" key="8">
    <source>
        <dbReference type="ARBA" id="ARBA00023157"/>
    </source>
</evidence>
<evidence type="ECO:0000256" key="1">
    <source>
        <dbReference type="ARBA" id="ARBA00004498"/>
    </source>
</evidence>
<dbReference type="GO" id="GO:0030182">
    <property type="term" value="P:neuron differentiation"/>
    <property type="evidence" value="ECO:0007669"/>
    <property type="project" value="TreeGrafter"/>
</dbReference>
<reference evidence="13" key="1">
    <citation type="journal article" date="2014" name="Gene Expr. Patterns">
        <title>Identification and embryonic expression of Wnt2, Wnt4, Wnt5 and Wnt9 in the millipede Glomeris marginata (Myriapoda: Diplopoda).</title>
        <authorList>
            <person name="Janssen R."/>
            <person name="Posnien N."/>
        </authorList>
    </citation>
    <scope>NUCLEOTIDE SEQUENCE</scope>
    <source>
        <tissue evidence="13">Embryonic</tissue>
    </source>
</reference>
<comment type="similarity">
    <text evidence="2 11">Belongs to the Wnt family.</text>
</comment>
<evidence type="ECO:0000256" key="9">
    <source>
        <dbReference type="ARBA" id="ARBA00023180"/>
    </source>
</evidence>
<dbReference type="CDD" id="cd19334">
    <property type="entry name" value="Wnt_Wnt2_like"/>
    <property type="match status" value="1"/>
</dbReference>
<dbReference type="GO" id="GO:0060070">
    <property type="term" value="P:canonical Wnt signaling pathway"/>
    <property type="evidence" value="ECO:0007669"/>
    <property type="project" value="TreeGrafter"/>
</dbReference>
<dbReference type="GO" id="GO:0005109">
    <property type="term" value="F:frizzled binding"/>
    <property type="evidence" value="ECO:0007669"/>
    <property type="project" value="TreeGrafter"/>
</dbReference>
<dbReference type="InterPro" id="IPR009140">
    <property type="entry name" value="Wnt2"/>
</dbReference>
<dbReference type="PRINTS" id="PR01842">
    <property type="entry name" value="WNT2PROTEIN"/>
</dbReference>
<keyword evidence="10" id="KW-0449">Lipoprotein</keyword>
<dbReference type="GO" id="GO:0045165">
    <property type="term" value="P:cell fate commitment"/>
    <property type="evidence" value="ECO:0007669"/>
    <property type="project" value="TreeGrafter"/>
</dbReference>
<evidence type="ECO:0000256" key="3">
    <source>
        <dbReference type="ARBA" id="ARBA00022473"/>
    </source>
</evidence>
<dbReference type="GO" id="GO:0005615">
    <property type="term" value="C:extracellular space"/>
    <property type="evidence" value="ECO:0007669"/>
    <property type="project" value="TreeGrafter"/>
</dbReference>
<dbReference type="InterPro" id="IPR018161">
    <property type="entry name" value="Wnt_CS"/>
</dbReference>
<keyword evidence="5" id="KW-0272">Extracellular matrix</keyword>
<evidence type="ECO:0000256" key="7">
    <source>
        <dbReference type="ARBA" id="ARBA00022729"/>
    </source>
</evidence>
<dbReference type="AlphaFoldDB" id="X5JAE1"/>
<evidence type="ECO:0000256" key="2">
    <source>
        <dbReference type="ARBA" id="ARBA00005683"/>
    </source>
</evidence>
<evidence type="ECO:0000256" key="6">
    <source>
        <dbReference type="ARBA" id="ARBA00022687"/>
    </source>
</evidence>
<dbReference type="SMART" id="SM00097">
    <property type="entry name" value="WNT1"/>
    <property type="match status" value="1"/>
</dbReference>
<keyword evidence="4" id="KW-0964">Secreted</keyword>
<dbReference type="InterPro" id="IPR043158">
    <property type="entry name" value="Wnt_C"/>
</dbReference>
<keyword evidence="7" id="KW-0732">Signal</keyword>
<evidence type="ECO:0000256" key="11">
    <source>
        <dbReference type="RuleBase" id="RU003500"/>
    </source>
</evidence>
<evidence type="ECO:0000256" key="4">
    <source>
        <dbReference type="ARBA" id="ARBA00022525"/>
    </source>
</evidence>
<proteinExistence type="evidence at transcript level"/>
<dbReference type="Gene3D" id="3.30.2460.20">
    <property type="match status" value="1"/>
</dbReference>
<feature type="compositionally biased region" description="Basic and acidic residues" evidence="12">
    <location>
        <begin position="355"/>
        <end position="370"/>
    </location>
</feature>
<keyword evidence="6 11" id="KW-0879">Wnt signaling pathway</keyword>
<evidence type="ECO:0000313" key="13">
    <source>
        <dbReference type="EMBL" id="CDI40109.1"/>
    </source>
</evidence>
<comment type="function">
    <text evidence="11">Ligand for members of the frizzled family of seven transmembrane receptors.</text>
</comment>
<dbReference type="PANTHER" id="PTHR12027:SF37">
    <property type="entry name" value="PROTEIN WNT"/>
    <property type="match status" value="1"/>
</dbReference>
<dbReference type="PRINTS" id="PR01349">
    <property type="entry name" value="WNTPROTEIN"/>
</dbReference>
<evidence type="ECO:0000256" key="5">
    <source>
        <dbReference type="ARBA" id="ARBA00022530"/>
    </source>
</evidence>